<feature type="domain" description="Major facilitator superfamily (MFS) profile" evidence="9">
    <location>
        <begin position="1"/>
        <end position="81"/>
    </location>
</feature>
<evidence type="ECO:0000256" key="7">
    <source>
        <dbReference type="ARBA" id="ARBA00023136"/>
    </source>
</evidence>
<dbReference type="PROSITE" id="PS00217">
    <property type="entry name" value="SUGAR_TRANSPORT_2"/>
    <property type="match status" value="1"/>
</dbReference>
<feature type="transmembrane region" description="Helical" evidence="8">
    <location>
        <begin position="27"/>
        <end position="46"/>
    </location>
</feature>
<keyword evidence="5 8" id="KW-0812">Transmembrane</keyword>
<accession>A0A376RE30</accession>
<name>A0A376RE30_ECOLX</name>
<dbReference type="GO" id="GO:0022857">
    <property type="term" value="F:transmembrane transporter activity"/>
    <property type="evidence" value="ECO:0007669"/>
    <property type="project" value="InterPro"/>
</dbReference>
<organism evidence="10 11">
    <name type="scientific">Escherichia coli</name>
    <dbReference type="NCBI Taxonomy" id="562"/>
    <lineage>
        <taxon>Bacteria</taxon>
        <taxon>Pseudomonadati</taxon>
        <taxon>Pseudomonadota</taxon>
        <taxon>Gammaproteobacteria</taxon>
        <taxon>Enterobacterales</taxon>
        <taxon>Enterobacteriaceae</taxon>
        <taxon>Escherichia</taxon>
    </lineage>
</organism>
<dbReference type="InterPro" id="IPR020846">
    <property type="entry name" value="MFS_dom"/>
</dbReference>
<comment type="similarity">
    <text evidence="2">Belongs to the major facilitator superfamily. Sugar transporter (TC 2.A.1.1) family.</text>
</comment>
<evidence type="ECO:0000313" key="10">
    <source>
        <dbReference type="EMBL" id="STI16044.1"/>
    </source>
</evidence>
<keyword evidence="7 8" id="KW-0472">Membrane</keyword>
<evidence type="ECO:0000256" key="3">
    <source>
        <dbReference type="ARBA" id="ARBA00022448"/>
    </source>
</evidence>
<evidence type="ECO:0000256" key="5">
    <source>
        <dbReference type="ARBA" id="ARBA00022692"/>
    </source>
</evidence>
<dbReference type="SUPFAM" id="SSF103473">
    <property type="entry name" value="MFS general substrate transporter"/>
    <property type="match status" value="1"/>
</dbReference>
<keyword evidence="4" id="KW-1003">Cell membrane</keyword>
<reference evidence="10 11" key="1">
    <citation type="submission" date="2018-06" db="EMBL/GenBank/DDBJ databases">
        <authorList>
            <consortium name="Pathogen Informatics"/>
            <person name="Doyle S."/>
        </authorList>
    </citation>
    <scope>NUCLEOTIDE SEQUENCE [LARGE SCALE GENOMIC DNA]</scope>
    <source>
        <strain evidence="10 11">NCTC10865</strain>
    </source>
</reference>
<evidence type="ECO:0000313" key="11">
    <source>
        <dbReference type="Proteomes" id="UP000254159"/>
    </source>
</evidence>
<dbReference type="PANTHER" id="PTHR48023">
    <property type="entry name" value="D-XYLOSE-PROTON SYMPORTER-LIKE 2"/>
    <property type="match status" value="1"/>
</dbReference>
<dbReference type="InterPro" id="IPR050820">
    <property type="entry name" value="MFS_Sugar_Transporter"/>
</dbReference>
<dbReference type="PANTHER" id="PTHR48023:SF4">
    <property type="entry name" value="D-XYLOSE-PROTON SYMPORTER-LIKE 2"/>
    <property type="match status" value="1"/>
</dbReference>
<keyword evidence="3" id="KW-0813">Transport</keyword>
<dbReference type="Proteomes" id="UP000254159">
    <property type="component" value="Unassembled WGS sequence"/>
</dbReference>
<dbReference type="PROSITE" id="PS50850">
    <property type="entry name" value="MFS"/>
    <property type="match status" value="1"/>
</dbReference>
<gene>
    <name evidence="10" type="primary">araE_1</name>
    <name evidence="10" type="ORF">NCTC10865_01280</name>
</gene>
<evidence type="ECO:0000256" key="2">
    <source>
        <dbReference type="ARBA" id="ARBA00010992"/>
    </source>
</evidence>
<dbReference type="InterPro" id="IPR005829">
    <property type="entry name" value="Sugar_transporter_CS"/>
</dbReference>
<dbReference type="InterPro" id="IPR036259">
    <property type="entry name" value="MFS_trans_sf"/>
</dbReference>
<comment type="subcellular location">
    <subcellularLocation>
        <location evidence="1">Cell inner membrane</location>
        <topology evidence="1">Multi-pass membrane protein</topology>
    </subcellularLocation>
</comment>
<dbReference type="EMBL" id="UGCD01000002">
    <property type="protein sequence ID" value="STI16044.1"/>
    <property type="molecule type" value="Genomic_DNA"/>
</dbReference>
<dbReference type="GO" id="GO:0005886">
    <property type="term" value="C:plasma membrane"/>
    <property type="evidence" value="ECO:0007669"/>
    <property type="project" value="UniProtKB-SubCell"/>
</dbReference>
<evidence type="ECO:0000256" key="1">
    <source>
        <dbReference type="ARBA" id="ARBA00004429"/>
    </source>
</evidence>
<evidence type="ECO:0000256" key="8">
    <source>
        <dbReference type="SAM" id="Phobius"/>
    </source>
</evidence>
<dbReference type="Pfam" id="PF00083">
    <property type="entry name" value="Sugar_tr"/>
    <property type="match status" value="1"/>
</dbReference>
<keyword evidence="6 8" id="KW-1133">Transmembrane helix</keyword>
<dbReference type="AlphaFoldDB" id="A0A376RE30"/>
<dbReference type="InterPro" id="IPR005828">
    <property type="entry name" value="MFS_sugar_transport-like"/>
</dbReference>
<evidence type="ECO:0000256" key="4">
    <source>
        <dbReference type="ARBA" id="ARBA00022475"/>
    </source>
</evidence>
<feature type="transmembrane region" description="Helical" evidence="8">
    <location>
        <begin position="58"/>
        <end position="79"/>
    </location>
</feature>
<protein>
    <submittedName>
        <fullName evidence="10">Arabinose-proton symporter</fullName>
    </submittedName>
</protein>
<proteinExistence type="inferred from homology"/>
<sequence length="81" mass="8608">MAGAILFVLGSIGSAFATSVEMLIAARVVLGIAVGIASYTAPLYLSEMASENVRGKMISMYQLMVTLGIVLAFFIRYSVQL</sequence>
<evidence type="ECO:0000256" key="6">
    <source>
        <dbReference type="ARBA" id="ARBA00022989"/>
    </source>
</evidence>
<evidence type="ECO:0000259" key="9">
    <source>
        <dbReference type="PROSITE" id="PS50850"/>
    </source>
</evidence>
<dbReference type="Gene3D" id="1.20.1250.20">
    <property type="entry name" value="MFS general substrate transporter like domains"/>
    <property type="match status" value="1"/>
</dbReference>